<proteinExistence type="predicted"/>
<organism evidence="2 3">
    <name type="scientific">Lentithecium fluviatile CBS 122367</name>
    <dbReference type="NCBI Taxonomy" id="1168545"/>
    <lineage>
        <taxon>Eukaryota</taxon>
        <taxon>Fungi</taxon>
        <taxon>Dikarya</taxon>
        <taxon>Ascomycota</taxon>
        <taxon>Pezizomycotina</taxon>
        <taxon>Dothideomycetes</taxon>
        <taxon>Pleosporomycetidae</taxon>
        <taxon>Pleosporales</taxon>
        <taxon>Massarineae</taxon>
        <taxon>Lentitheciaceae</taxon>
        <taxon>Lentithecium</taxon>
    </lineage>
</organism>
<evidence type="ECO:0000313" key="3">
    <source>
        <dbReference type="Proteomes" id="UP000799291"/>
    </source>
</evidence>
<reference evidence="2" key="1">
    <citation type="journal article" date="2020" name="Stud. Mycol.">
        <title>101 Dothideomycetes genomes: a test case for predicting lifestyles and emergence of pathogens.</title>
        <authorList>
            <person name="Haridas S."/>
            <person name="Albert R."/>
            <person name="Binder M."/>
            <person name="Bloem J."/>
            <person name="Labutti K."/>
            <person name="Salamov A."/>
            <person name="Andreopoulos B."/>
            <person name="Baker S."/>
            <person name="Barry K."/>
            <person name="Bills G."/>
            <person name="Bluhm B."/>
            <person name="Cannon C."/>
            <person name="Castanera R."/>
            <person name="Culley D."/>
            <person name="Daum C."/>
            <person name="Ezra D."/>
            <person name="Gonzalez J."/>
            <person name="Henrissat B."/>
            <person name="Kuo A."/>
            <person name="Liang C."/>
            <person name="Lipzen A."/>
            <person name="Lutzoni F."/>
            <person name="Magnuson J."/>
            <person name="Mondo S."/>
            <person name="Nolan M."/>
            <person name="Ohm R."/>
            <person name="Pangilinan J."/>
            <person name="Park H.-J."/>
            <person name="Ramirez L."/>
            <person name="Alfaro M."/>
            <person name="Sun H."/>
            <person name="Tritt A."/>
            <person name="Yoshinaga Y."/>
            <person name="Zwiers L.-H."/>
            <person name="Turgeon B."/>
            <person name="Goodwin S."/>
            <person name="Spatafora J."/>
            <person name="Crous P."/>
            <person name="Grigoriev I."/>
        </authorList>
    </citation>
    <scope>NUCLEOTIDE SEQUENCE</scope>
    <source>
        <strain evidence="2">CBS 122367</strain>
    </source>
</reference>
<name>A0A6G1IXT2_9PLEO</name>
<gene>
    <name evidence="2" type="ORF">K458DRAFT_390332</name>
</gene>
<dbReference type="EMBL" id="MU005585">
    <property type="protein sequence ID" value="KAF2683054.1"/>
    <property type="molecule type" value="Genomic_DNA"/>
</dbReference>
<keyword evidence="3" id="KW-1185">Reference proteome</keyword>
<dbReference type="AlphaFoldDB" id="A0A6G1IXT2"/>
<accession>A0A6G1IXT2</accession>
<keyword evidence="1" id="KW-1133">Transmembrane helix</keyword>
<feature type="transmembrane region" description="Helical" evidence="1">
    <location>
        <begin position="123"/>
        <end position="142"/>
    </location>
</feature>
<keyword evidence="1" id="KW-0812">Transmembrane</keyword>
<evidence type="ECO:0000313" key="2">
    <source>
        <dbReference type="EMBL" id="KAF2683054.1"/>
    </source>
</evidence>
<evidence type="ECO:0000256" key="1">
    <source>
        <dbReference type="SAM" id="Phobius"/>
    </source>
</evidence>
<protein>
    <submittedName>
        <fullName evidence="2">Uncharacterized protein</fullName>
    </submittedName>
</protein>
<sequence length="194" mass="22497">MREQTRLGLRGTLTREVGRRQYWFTNSSDSKLLPDADEQTYLSRTSISTYNTCSPSYRWCSRVIFPQHHQQGAYHSPHRNQSHKIRATLYIFSSAVSALGASSPVRHHFHFPTNLSRQKDTNLDLACLLGFVVSSGCFYRLFEEDDYQDLFLVYGFFYGMVFALFYFELGLQDSLFDVLPWGILLSLLLSRSIH</sequence>
<dbReference type="Proteomes" id="UP000799291">
    <property type="component" value="Unassembled WGS sequence"/>
</dbReference>
<keyword evidence="1" id="KW-0472">Membrane</keyword>
<feature type="transmembrane region" description="Helical" evidence="1">
    <location>
        <begin position="151"/>
        <end position="169"/>
    </location>
</feature>
<feature type="transmembrane region" description="Helical" evidence="1">
    <location>
        <begin position="87"/>
        <end position="103"/>
    </location>
</feature>